<keyword evidence="1" id="KW-0812">Transmembrane</keyword>
<name>A0ABM8YJZ4_9BACI</name>
<organism evidence="2 3">
    <name type="scientific">Sutcliffiella rhizosphaerae</name>
    <dbReference type="NCBI Taxonomy" id="2880967"/>
    <lineage>
        <taxon>Bacteria</taxon>
        <taxon>Bacillati</taxon>
        <taxon>Bacillota</taxon>
        <taxon>Bacilli</taxon>
        <taxon>Bacillales</taxon>
        <taxon>Bacillaceae</taxon>
        <taxon>Sutcliffiella</taxon>
    </lineage>
</organism>
<evidence type="ECO:0000313" key="3">
    <source>
        <dbReference type="Proteomes" id="UP000789833"/>
    </source>
</evidence>
<feature type="transmembrane region" description="Helical" evidence="1">
    <location>
        <begin position="259"/>
        <end position="283"/>
    </location>
</feature>
<feature type="transmembrane region" description="Helical" evidence="1">
    <location>
        <begin position="122"/>
        <end position="143"/>
    </location>
</feature>
<comment type="caution">
    <text evidence="2">The sequence shown here is derived from an EMBL/GenBank/DDBJ whole genome shotgun (WGS) entry which is preliminary data.</text>
</comment>
<feature type="transmembrane region" description="Helical" evidence="1">
    <location>
        <begin position="76"/>
        <end position="102"/>
    </location>
</feature>
<dbReference type="EMBL" id="CAKJTJ010000004">
    <property type="protein sequence ID" value="CAG9620243.1"/>
    <property type="molecule type" value="Genomic_DNA"/>
</dbReference>
<feature type="transmembrane region" description="Helical" evidence="1">
    <location>
        <begin position="303"/>
        <end position="321"/>
    </location>
</feature>
<keyword evidence="3" id="KW-1185">Reference proteome</keyword>
<reference evidence="2 3" key="1">
    <citation type="submission" date="2021-10" db="EMBL/GenBank/DDBJ databases">
        <authorList>
            <person name="Criscuolo A."/>
        </authorList>
    </citation>
    <scope>NUCLEOTIDE SEQUENCE [LARGE SCALE GENOMIC DNA]</scope>
    <source>
        <strain evidence="3">CIP 111883</strain>
    </source>
</reference>
<feature type="transmembrane region" description="Helical" evidence="1">
    <location>
        <begin position="184"/>
        <end position="208"/>
    </location>
</feature>
<dbReference type="RefSeq" id="WP_230500180.1">
    <property type="nucleotide sequence ID" value="NZ_CAKJTJ010000004.1"/>
</dbReference>
<sequence length="329" mass="37692">MKLIELYVQEVTIRLPEKLREDIGLELRSTIEDMLPNDYTEEDVKIALTELGHPAKMANGYNEKPMHLIGPRFFDVYVGLLKLLIPIVLIISFSITTFVAIYSHSGEIEVINFLLSIIGEGIWGSLGAVMQTVFWITLTFAVAERVEKSTSTTPITANWKEWTPDDLKEVSYIPKERAISKIELFGSLIWTVIWVSLYFNANHFLGVFEKGANGLEMKVPLFVQSNLLTYWPLVVFVILIEIGLIAYKWKLGEWTKKLAAINAVIHFISLSIFILIFSNLSIFNPEFFTYFEERLGIITNLHWFTWGAIVIYIVSSASDIFQGYRKAKY</sequence>
<feature type="transmembrane region" description="Helical" evidence="1">
    <location>
        <begin position="228"/>
        <end position="247"/>
    </location>
</feature>
<proteinExistence type="predicted"/>
<keyword evidence="1" id="KW-1133">Transmembrane helix</keyword>
<evidence type="ECO:0000313" key="2">
    <source>
        <dbReference type="EMBL" id="CAG9620243.1"/>
    </source>
</evidence>
<keyword evidence="1" id="KW-0472">Membrane</keyword>
<accession>A0ABM8YJZ4</accession>
<protein>
    <submittedName>
        <fullName evidence="2">Uncharacterized protein</fullName>
    </submittedName>
</protein>
<dbReference type="Proteomes" id="UP000789833">
    <property type="component" value="Unassembled WGS sequence"/>
</dbReference>
<evidence type="ECO:0000256" key="1">
    <source>
        <dbReference type="SAM" id="Phobius"/>
    </source>
</evidence>
<gene>
    <name evidence="2" type="ORF">BACCIP111883_01011</name>
</gene>